<dbReference type="InterPro" id="IPR039802">
    <property type="entry name" value="MTMR14"/>
</dbReference>
<reference evidence="2" key="2">
    <citation type="submission" date="2025-08" db="UniProtKB">
        <authorList>
            <consortium name="Ensembl"/>
        </authorList>
    </citation>
    <scope>IDENTIFICATION</scope>
</reference>
<dbReference type="CDD" id="cd13213">
    <property type="entry name" value="PH-GRAM_MTMR14"/>
    <property type="match status" value="1"/>
</dbReference>
<reference evidence="2" key="3">
    <citation type="submission" date="2025-09" db="UniProtKB">
        <authorList>
            <consortium name="Ensembl"/>
        </authorList>
    </citation>
    <scope>IDENTIFICATION</scope>
</reference>
<dbReference type="InterPro" id="IPR039803">
    <property type="entry name" value="MTMR14_PH-GRAM"/>
</dbReference>
<evidence type="ECO:0000256" key="1">
    <source>
        <dbReference type="SAM" id="MobiDB-lite"/>
    </source>
</evidence>
<organism evidence="2 3">
    <name type="scientific">Anas platyrhynchos</name>
    <name type="common">Mallard</name>
    <name type="synonym">Anas boschas</name>
    <dbReference type="NCBI Taxonomy" id="8839"/>
    <lineage>
        <taxon>Eukaryota</taxon>
        <taxon>Metazoa</taxon>
        <taxon>Chordata</taxon>
        <taxon>Craniata</taxon>
        <taxon>Vertebrata</taxon>
        <taxon>Euteleostomi</taxon>
        <taxon>Archelosauria</taxon>
        <taxon>Archosauria</taxon>
        <taxon>Dinosauria</taxon>
        <taxon>Saurischia</taxon>
        <taxon>Theropoda</taxon>
        <taxon>Coelurosauria</taxon>
        <taxon>Aves</taxon>
        <taxon>Neognathae</taxon>
        <taxon>Galloanserae</taxon>
        <taxon>Anseriformes</taxon>
        <taxon>Anatidae</taxon>
        <taxon>Anatinae</taxon>
        <taxon>Anas</taxon>
    </lineage>
</organism>
<protein>
    <submittedName>
        <fullName evidence="2">Myotubularin related protein 14</fullName>
    </submittedName>
</protein>
<evidence type="ECO:0000313" key="3">
    <source>
        <dbReference type="Proteomes" id="UP000694400"/>
    </source>
</evidence>
<dbReference type="PANTHER" id="PTHR13524:SF2">
    <property type="entry name" value="MYOTUBULARIN-RELATED PROTEIN 14"/>
    <property type="match status" value="1"/>
</dbReference>
<dbReference type="Ensembl" id="ENSAPLT00020022488.1">
    <property type="protein sequence ID" value="ENSAPLP00020020824.1"/>
    <property type="gene ID" value="ENSAPLG00020013989.1"/>
</dbReference>
<evidence type="ECO:0000313" key="2">
    <source>
        <dbReference type="Ensembl" id="ENSAPLP00020020824.1"/>
    </source>
</evidence>
<dbReference type="SUPFAM" id="SSF52799">
    <property type="entry name" value="(Phosphotyrosine protein) phosphatases II"/>
    <property type="match status" value="1"/>
</dbReference>
<dbReference type="AlphaFoldDB" id="A0A8B9ZIV3"/>
<dbReference type="GO" id="GO:0004438">
    <property type="term" value="F:phosphatidylinositol-3-phosphate phosphatase activity"/>
    <property type="evidence" value="ECO:0007669"/>
    <property type="project" value="InterPro"/>
</dbReference>
<dbReference type="PANTHER" id="PTHR13524">
    <property type="entry name" value="MYOTUBULARIN-RELATED"/>
    <property type="match status" value="1"/>
</dbReference>
<dbReference type="InterPro" id="IPR029021">
    <property type="entry name" value="Prot-tyrosine_phosphatase-like"/>
</dbReference>
<reference evidence="2" key="1">
    <citation type="submission" date="2019-08" db="EMBL/GenBank/DDBJ databases">
        <title>Three high-quality genomes provides insights into domestication of ducks.</title>
        <authorList>
            <person name="Hou Z.C."/>
            <person name="Zhu F."/>
            <person name="Yin Z.T."/>
            <person name="Zhang F."/>
        </authorList>
    </citation>
    <scope>NUCLEOTIDE SEQUENCE [LARGE SCALE GENOMIC DNA]</scope>
</reference>
<proteinExistence type="predicted"/>
<dbReference type="PROSITE" id="PS00383">
    <property type="entry name" value="TYR_PHOSPHATASE_1"/>
    <property type="match status" value="1"/>
</dbReference>
<accession>A0A8B9ZIV3</accession>
<feature type="region of interest" description="Disordered" evidence="1">
    <location>
        <begin position="466"/>
        <end position="511"/>
    </location>
</feature>
<sequence length="611" mass="67287">GAGRKSAAAAMAAARGCPPPAGSGDRGLAELLLEFSRAQYRAKDGGGAAAKVERIERRCLELFGRDYRYSVIPNAHGEVCAHYPRHIVLLERDAAAPRKLQDLINRSKMARCRGRFVCPVILYKGKHICRSATLAGWGELYGRTGYNYIFSGDLLLREGAELFDKVRGHDIKLLRYLSVRYICDLMVENKKVKFGLNVTSSEKVDKAQRYADFTLLSIPYPGCEFFKEYKDRDYTAEGLIFNWKQDYVDAPLSIPASLTQSLNIDWSEYQSWDLVQQTQNYLKLLISIINSDAGCSVHCISGWDRTPLFISLLRLSLWADGLIHVSLEPSEILYLTVAYDWFLFGHMLVDRLSKGEEIFFFCFNFLKHITSEEFSAVKSQSQRDLAGLQAAVFFFLEQRDRGSTTSLSSDFSLGMESSPGAAGSFTYEAVELMPAGAQAQAAWKSCASSPQAVLWSRAQQAEDRLPSAGMVEVKSSSSSSSTHSDNFLRIGSSPLEVPRSRSADHSLPGSSVSTDFGSWQMVTGCGSIREQANLSADASLPCSFPDEFPSTCLLVSASDRESRLEEVRSSFLASYSRTIGLKAVPPSPSGAIGGLLEQFVRGVGLRGSSTL</sequence>
<name>A0A8B9ZIV3_ANAPL</name>
<dbReference type="Proteomes" id="UP000694400">
    <property type="component" value="Chromosome 10"/>
</dbReference>
<dbReference type="InterPro" id="IPR016130">
    <property type="entry name" value="Tyr_Pase_AS"/>
</dbReference>